<sequence length="154" mass="18117">MRILKLSLIGVLVAFLIIQFFKPAPNKANPPFPDDFTNVYEVPPKIHAILQAACYDCHSNNTRYPWYARVQPVTWFLDHHVREGKDDLNFHEYGTYSAKRRRTKLKRIREQLETGGMPLRSYIWMHDSADLSPGDRQMMIRWLNEKIDSANARK</sequence>
<dbReference type="Pfam" id="PF14376">
    <property type="entry name" value="Haem_bd"/>
    <property type="match status" value="1"/>
</dbReference>
<evidence type="ECO:0000313" key="3">
    <source>
        <dbReference type="Proteomes" id="UP001449657"/>
    </source>
</evidence>
<dbReference type="Proteomes" id="UP001449657">
    <property type="component" value="Chromosome"/>
</dbReference>
<proteinExistence type="predicted"/>
<keyword evidence="3" id="KW-1185">Reference proteome</keyword>
<evidence type="ECO:0000259" key="1">
    <source>
        <dbReference type="SMART" id="SM01235"/>
    </source>
</evidence>
<evidence type="ECO:0000313" key="2">
    <source>
        <dbReference type="EMBL" id="WZN45376.1"/>
    </source>
</evidence>
<accession>A0ABZ2YZD1</accession>
<feature type="domain" description="Haem-binding" evidence="1">
    <location>
        <begin position="12"/>
        <end position="147"/>
    </location>
</feature>
<dbReference type="EMBL" id="CP150096">
    <property type="protein sequence ID" value="WZN45376.1"/>
    <property type="molecule type" value="Genomic_DNA"/>
</dbReference>
<protein>
    <submittedName>
        <fullName evidence="2">Heme-binding domain-containing protein</fullName>
    </submittedName>
</protein>
<dbReference type="InterPro" id="IPR025992">
    <property type="entry name" value="Haem-bd"/>
</dbReference>
<dbReference type="RefSeq" id="WP_341840128.1">
    <property type="nucleotide sequence ID" value="NZ_CP149792.1"/>
</dbReference>
<dbReference type="SMART" id="SM01235">
    <property type="entry name" value="Haem_bd"/>
    <property type="match status" value="1"/>
</dbReference>
<organism evidence="2 3">
    <name type="scientific">Chitinophaga caseinilytica</name>
    <dbReference type="NCBI Taxonomy" id="2267521"/>
    <lineage>
        <taxon>Bacteria</taxon>
        <taxon>Pseudomonadati</taxon>
        <taxon>Bacteroidota</taxon>
        <taxon>Chitinophagia</taxon>
        <taxon>Chitinophagales</taxon>
        <taxon>Chitinophagaceae</taxon>
        <taxon>Chitinophaga</taxon>
    </lineage>
</organism>
<reference evidence="2 3" key="1">
    <citation type="submission" date="2024-03" db="EMBL/GenBank/DDBJ databases">
        <title>Chitinophaga caseinilytica sp. nov., a casein hydrolysing bacterium isolated from forest soil.</title>
        <authorList>
            <person name="Lee D.S."/>
            <person name="Han D.M."/>
            <person name="Baek J.H."/>
            <person name="Choi D.G."/>
            <person name="Jeon J.H."/>
            <person name="Jeon C.O."/>
        </authorList>
    </citation>
    <scope>NUCLEOTIDE SEQUENCE [LARGE SCALE GENOMIC DNA]</scope>
    <source>
        <strain evidence="2 3">KACC 19118</strain>
    </source>
</reference>
<name>A0ABZ2YZD1_9BACT</name>
<gene>
    <name evidence="2" type="ORF">WJU22_20980</name>
</gene>